<dbReference type="AlphaFoldDB" id="A0A1V3IMR8"/>
<evidence type="ECO:0000313" key="2">
    <source>
        <dbReference type="EMBL" id="OOF43494.1"/>
    </source>
</evidence>
<reference evidence="2 3" key="1">
    <citation type="submission" date="2016-10" db="EMBL/GenBank/DDBJ databases">
        <title>Rodentibacter gen. nov. and new species.</title>
        <authorList>
            <person name="Christensen H."/>
        </authorList>
    </citation>
    <scope>NUCLEOTIDE SEQUENCE [LARGE SCALE GENOMIC DNA]</scope>
    <source>
        <strain evidence="2 3">CCUG17206</strain>
    </source>
</reference>
<evidence type="ECO:0000256" key="1">
    <source>
        <dbReference type="SAM" id="Phobius"/>
    </source>
</evidence>
<organism evidence="2 3">
    <name type="scientific">Rodentibacter rarus</name>
    <dbReference type="NCBI Taxonomy" id="1908260"/>
    <lineage>
        <taxon>Bacteria</taxon>
        <taxon>Pseudomonadati</taxon>
        <taxon>Pseudomonadota</taxon>
        <taxon>Gammaproteobacteria</taxon>
        <taxon>Pasteurellales</taxon>
        <taxon>Pasteurellaceae</taxon>
        <taxon>Rodentibacter</taxon>
    </lineage>
</organism>
<name>A0A1V3IMR8_9PAST</name>
<evidence type="ECO:0008006" key="4">
    <source>
        <dbReference type="Google" id="ProtNLM"/>
    </source>
</evidence>
<keyword evidence="1" id="KW-1133">Transmembrane helix</keyword>
<keyword evidence="1" id="KW-0812">Transmembrane</keyword>
<protein>
    <recommendedName>
        <fullName evidence="4">DUF2572 domain-containing protein</fullName>
    </recommendedName>
</protein>
<gene>
    <name evidence="2" type="ORF">BKK50_04705</name>
</gene>
<dbReference type="EMBL" id="MLHJ01000036">
    <property type="protein sequence ID" value="OOF43494.1"/>
    <property type="molecule type" value="Genomic_DNA"/>
</dbReference>
<dbReference type="InterPro" id="IPR022543">
    <property type="entry name" value="DUF2572"/>
</dbReference>
<evidence type="ECO:0000313" key="3">
    <source>
        <dbReference type="Proteomes" id="UP000189433"/>
    </source>
</evidence>
<proteinExistence type="predicted"/>
<dbReference type="Pfam" id="PF10833">
    <property type="entry name" value="DUF2572"/>
    <property type="match status" value="1"/>
</dbReference>
<sequence length="230" mass="26184">MMLHEGRKGAVTLTILIFLSGLLTVMLLFDDSTLSFFRAQQMQRKNYVERTLALQKIMSQEQQNACLSLPLDNSDHVRQVSINMEDAEDAIQYSIWCQRTTIFKKSPTKGDNQGLLVNFIHLENLDEFRPHFSMPPYPLITNKTPQLYWFQGRQTEWEVNGTVQGILVAEGDLTLRGKGRVSGAVMTGGKLVLEGVTVTYSKKIIESLVQQYSKWQLAEKSWSDFKASSE</sequence>
<accession>A0A1V3IMR8</accession>
<dbReference type="RefSeq" id="WP_244149417.1">
    <property type="nucleotide sequence ID" value="NZ_MLHJ01000036.1"/>
</dbReference>
<comment type="caution">
    <text evidence="2">The sequence shown here is derived from an EMBL/GenBank/DDBJ whole genome shotgun (WGS) entry which is preliminary data.</text>
</comment>
<dbReference type="Proteomes" id="UP000189433">
    <property type="component" value="Unassembled WGS sequence"/>
</dbReference>
<feature type="transmembrane region" description="Helical" evidence="1">
    <location>
        <begin position="9"/>
        <end position="29"/>
    </location>
</feature>
<dbReference type="STRING" id="1908260.BKK50_04705"/>
<keyword evidence="1" id="KW-0472">Membrane</keyword>
<keyword evidence="3" id="KW-1185">Reference proteome</keyword>